<gene>
    <name evidence="2" type="ORF">D5018_13900</name>
</gene>
<reference evidence="2 3" key="1">
    <citation type="submission" date="2018-09" db="EMBL/GenBank/DDBJ databases">
        <title>Phylogeny of the Shewanellaceae, and recommendation for two new genera, Pseudoshewanella and Parashewanella.</title>
        <authorList>
            <person name="Wang G."/>
        </authorList>
    </citation>
    <scope>NUCLEOTIDE SEQUENCE [LARGE SCALE GENOMIC DNA]</scope>
    <source>
        <strain evidence="2 3">C51</strain>
    </source>
</reference>
<proteinExistence type="predicted"/>
<feature type="transmembrane region" description="Helical" evidence="1">
    <location>
        <begin position="93"/>
        <end position="112"/>
    </location>
</feature>
<evidence type="ECO:0000313" key="3">
    <source>
        <dbReference type="Proteomes" id="UP000281474"/>
    </source>
</evidence>
<keyword evidence="1" id="KW-0472">Membrane</keyword>
<dbReference type="EMBL" id="QZEI01000044">
    <property type="protein sequence ID" value="RLV59099.1"/>
    <property type="molecule type" value="Genomic_DNA"/>
</dbReference>
<feature type="transmembrane region" description="Helical" evidence="1">
    <location>
        <begin position="20"/>
        <end position="48"/>
    </location>
</feature>
<organism evidence="2 3">
    <name type="scientific">Parashewanella curva</name>
    <dbReference type="NCBI Taxonomy" id="2338552"/>
    <lineage>
        <taxon>Bacteria</taxon>
        <taxon>Pseudomonadati</taxon>
        <taxon>Pseudomonadota</taxon>
        <taxon>Gammaproteobacteria</taxon>
        <taxon>Alteromonadales</taxon>
        <taxon>Shewanellaceae</taxon>
        <taxon>Parashewanella</taxon>
    </lineage>
</organism>
<evidence type="ECO:0000313" key="2">
    <source>
        <dbReference type="EMBL" id="RLV59099.1"/>
    </source>
</evidence>
<dbReference type="OrthoDB" id="6396106at2"/>
<name>A0A3L8PWC7_9GAMM</name>
<protein>
    <recommendedName>
        <fullName evidence="4">DUF805 domain-containing protein</fullName>
    </recommendedName>
</protein>
<comment type="caution">
    <text evidence="2">The sequence shown here is derived from an EMBL/GenBank/DDBJ whole genome shotgun (WGS) entry which is preliminary data.</text>
</comment>
<sequence>MLLNSLFCFRGKDSGLRTLAILSASYFFALIWMALFGLNASIVIPTLLGAPVISLTGFRRVRDAQKPQWWSYVIIVAWLIWALMVYFTESWSVGLITGVMMLLLSSFIALPASQGQGRYVLGYQGPVTANVAMSRPARRVEPSLDGASEPVFMDDASVEEQQEEPEYHHQPNRITWLDKLPLSRQQIIMAAIGIMVLVLSVIFLSFVFSSESNDDANVEQQVSPAEPLVERTSVEFKDGFNLSLEGDKLFMSWNGDTGQPQTLWSLATAKGDKDCQNLTFNNGSKYRPIQVKLLPDTSTEAQFSPLDTASIIKDVALRGKAQLCGYSFSLKGTQAVLSKNKQFRAYIE</sequence>
<keyword evidence="1" id="KW-1133">Transmembrane helix</keyword>
<feature type="transmembrane region" description="Helical" evidence="1">
    <location>
        <begin position="69"/>
        <end position="87"/>
    </location>
</feature>
<dbReference type="AlphaFoldDB" id="A0A3L8PWC7"/>
<dbReference type="Proteomes" id="UP000281474">
    <property type="component" value="Unassembled WGS sequence"/>
</dbReference>
<accession>A0A3L8PWC7</accession>
<evidence type="ECO:0008006" key="4">
    <source>
        <dbReference type="Google" id="ProtNLM"/>
    </source>
</evidence>
<feature type="transmembrane region" description="Helical" evidence="1">
    <location>
        <begin position="187"/>
        <end position="208"/>
    </location>
</feature>
<dbReference type="RefSeq" id="WP_121839601.1">
    <property type="nucleotide sequence ID" value="NZ_ML014793.1"/>
</dbReference>
<keyword evidence="3" id="KW-1185">Reference proteome</keyword>
<keyword evidence="1" id="KW-0812">Transmembrane</keyword>
<evidence type="ECO:0000256" key="1">
    <source>
        <dbReference type="SAM" id="Phobius"/>
    </source>
</evidence>